<feature type="non-terminal residue" evidence="3">
    <location>
        <position position="692"/>
    </location>
</feature>
<accession>A0ABU4JY33</accession>
<evidence type="ECO:0000256" key="1">
    <source>
        <dbReference type="SAM" id="MobiDB-lite"/>
    </source>
</evidence>
<evidence type="ECO:0000313" key="4">
    <source>
        <dbReference type="Proteomes" id="UP001281656"/>
    </source>
</evidence>
<dbReference type="Pfam" id="PF04122">
    <property type="entry name" value="CW_binding_2"/>
    <property type="match status" value="3"/>
</dbReference>
<feature type="compositionally biased region" description="Polar residues" evidence="1">
    <location>
        <begin position="598"/>
        <end position="629"/>
    </location>
</feature>
<comment type="caution">
    <text evidence="3">The sequence shown here is derived from an EMBL/GenBank/DDBJ whole genome shotgun (WGS) entry which is preliminary data.</text>
</comment>
<dbReference type="EMBL" id="JARUJP010000039">
    <property type="protein sequence ID" value="MDW8803072.1"/>
    <property type="molecule type" value="Genomic_DNA"/>
</dbReference>
<feature type="signal peptide" evidence="2">
    <location>
        <begin position="1"/>
        <end position="29"/>
    </location>
</feature>
<dbReference type="RefSeq" id="WP_318799253.1">
    <property type="nucleotide sequence ID" value="NZ_JARUJP010000039.1"/>
</dbReference>
<dbReference type="PANTHER" id="PTHR30032">
    <property type="entry name" value="N-ACETYLMURAMOYL-L-ALANINE AMIDASE-RELATED"/>
    <property type="match status" value="1"/>
</dbReference>
<feature type="region of interest" description="Disordered" evidence="1">
    <location>
        <begin position="598"/>
        <end position="644"/>
    </location>
</feature>
<evidence type="ECO:0000256" key="2">
    <source>
        <dbReference type="SAM" id="SignalP"/>
    </source>
</evidence>
<reference evidence="3 4" key="1">
    <citation type="submission" date="2023-04" db="EMBL/GenBank/DDBJ databases">
        <title>Clostridium tannerae sp. nov., isolated from the fecal material of an alpaca.</title>
        <authorList>
            <person name="Miller S."/>
            <person name="Hendry M."/>
            <person name="King J."/>
            <person name="Sankaranarayanan K."/>
            <person name="Lawson P.A."/>
        </authorList>
    </citation>
    <scope>NUCLEOTIDE SEQUENCE [LARGE SCALE GENOMIC DNA]</scope>
    <source>
        <strain evidence="3 4">A1-XYC3</strain>
    </source>
</reference>
<name>A0ABU4JY33_9CLOT</name>
<dbReference type="InterPro" id="IPR051922">
    <property type="entry name" value="Bact_Sporulation_Assoc"/>
</dbReference>
<dbReference type="InterPro" id="IPR007253">
    <property type="entry name" value="Cell_wall-bd_2"/>
</dbReference>
<proteinExistence type="predicted"/>
<evidence type="ECO:0000313" key="3">
    <source>
        <dbReference type="EMBL" id="MDW8803072.1"/>
    </source>
</evidence>
<organism evidence="3 4">
    <name type="scientific">Clostridium tanneri</name>
    <dbReference type="NCBI Taxonomy" id="3037988"/>
    <lineage>
        <taxon>Bacteria</taxon>
        <taxon>Bacillati</taxon>
        <taxon>Bacillota</taxon>
        <taxon>Clostridia</taxon>
        <taxon>Eubacteriales</taxon>
        <taxon>Clostridiaceae</taxon>
        <taxon>Clostridium</taxon>
    </lineage>
</organism>
<feature type="chain" id="PRO_5047534141" evidence="2">
    <location>
        <begin position="30"/>
        <end position="692"/>
    </location>
</feature>
<sequence>MKSKRILCALAFAAVISQGVLLSTTQVQASSVNTVSTHRLAGESRYETSIAISQGGWDKADTVIITSGEKFADALCAGPLAQEYDAPILLTPSSYISENTINELARLQAKNIILVGGTASISTNVEDKLKAVGYTNIDRIGGKDRYETSIMIAEKLDKTDKVVIASGENFPDALSISAVASKLGMPILLSPTSNLSEYAKEFIENNNIKETYIIGGEGVLSALIEKEVPSPVRLGGDNRYGTNLAVIKYFEKDLNFDNVYLTLGEGPTGDEFADALSGAALAGNKSAPILMTNGSIDNGINTFVKSKLNLNTKAIALGGQAVVPDTLIKTIMDEKTVVPVVKTYDKAGTYSGGEISGSVTISASDVYLKNTTIKGDLLIASTVNDGNIDLDNVIVTGKTIINGGGANSVHYHNGNAGNIHLDKPIGEETRVIIDENASIDSILVESNGILDETNATKPGNVTIQQNSTLKLIGKFDNVEVKGQGANVTAENATIGALRVTDSAKNSSINIGKNSSVQTISAKSDVAIAGEGQIGKVSIESASINVKVQATNVSSLEVTKDAKGSMINIDENAKVNTLTLNAAADIKGKGEIKNASVNAEGTTLEQKPSNLNIGKGISSTVGGNKETGTAASGGSSGGGNSGGGSSHSELAIISVAAISDINVPNGTEASAIGLPSAVQVTLSNNSTVNANVT</sequence>
<keyword evidence="4" id="KW-1185">Reference proteome</keyword>
<protein>
    <submittedName>
        <fullName evidence="3">Cell wall-binding repeat-containing protein</fullName>
    </submittedName>
</protein>
<dbReference type="Proteomes" id="UP001281656">
    <property type="component" value="Unassembled WGS sequence"/>
</dbReference>
<dbReference type="Gene3D" id="3.40.50.12090">
    <property type="match status" value="2"/>
</dbReference>
<dbReference type="PANTHER" id="PTHR30032:SF8">
    <property type="entry name" value="GERMINATION-SPECIFIC N-ACETYLMURAMOYL-L-ALANINE AMIDASE"/>
    <property type="match status" value="1"/>
</dbReference>
<gene>
    <name evidence="3" type="ORF">P8V03_18200</name>
</gene>
<keyword evidence="2" id="KW-0732">Signal</keyword>
<feature type="compositionally biased region" description="Gly residues" evidence="1">
    <location>
        <begin position="633"/>
        <end position="644"/>
    </location>
</feature>